<dbReference type="EMBL" id="CAESAN010000013">
    <property type="protein sequence ID" value="CAB4337148.1"/>
    <property type="molecule type" value="Genomic_DNA"/>
</dbReference>
<feature type="region of interest" description="Disordered" evidence="1">
    <location>
        <begin position="156"/>
        <end position="184"/>
    </location>
</feature>
<evidence type="ECO:0000313" key="3">
    <source>
        <dbReference type="EMBL" id="CAB4337148.1"/>
    </source>
</evidence>
<keyword evidence="2" id="KW-0472">Membrane</keyword>
<dbReference type="Gene3D" id="2.70.70.10">
    <property type="entry name" value="Glucose Permease (Domain IIA)"/>
    <property type="match status" value="1"/>
</dbReference>
<sequence>MALRALLTTAIAAAALAGASAPAAAEWSWPLGRDAVVSERFSFRVSDRFRAGSLRGLRLRSRRGGEVFAACSGVVSFAGMLPDGRRAVTLRCGRLVATEIGISSLRAAAGRSLVAGESLGSIRPGATLQLGARVAGRRDGYLDPLGLLSRRSGSPLLIGARAPRGSRRQPPPRPAPRRVDPRPSGERGGNFVLLGLAWLGLGVSGSAIGAGIALRGRRFAPPRRFARAVRARAGH</sequence>
<name>A0A6J5Z6W7_9ZZZZ</name>
<protein>
    <submittedName>
        <fullName evidence="3">Unannotated protein</fullName>
    </submittedName>
</protein>
<keyword evidence="2" id="KW-0812">Transmembrane</keyword>
<proteinExistence type="predicted"/>
<dbReference type="AlphaFoldDB" id="A0A6J5Z6W7"/>
<dbReference type="InterPro" id="IPR011055">
    <property type="entry name" value="Dup_hybrid_motif"/>
</dbReference>
<reference evidence="3" key="1">
    <citation type="submission" date="2020-05" db="EMBL/GenBank/DDBJ databases">
        <authorList>
            <person name="Chiriac C."/>
            <person name="Salcher M."/>
            <person name="Ghai R."/>
            <person name="Kavagutti S V."/>
        </authorList>
    </citation>
    <scope>NUCLEOTIDE SEQUENCE</scope>
</reference>
<evidence type="ECO:0000256" key="1">
    <source>
        <dbReference type="SAM" id="MobiDB-lite"/>
    </source>
</evidence>
<keyword evidence="2" id="KW-1133">Transmembrane helix</keyword>
<feature type="transmembrane region" description="Helical" evidence="2">
    <location>
        <begin position="191"/>
        <end position="214"/>
    </location>
</feature>
<gene>
    <name evidence="3" type="ORF">UFOPK3547_00268</name>
</gene>
<accession>A0A6J5Z6W7</accession>
<organism evidence="3">
    <name type="scientific">freshwater metagenome</name>
    <dbReference type="NCBI Taxonomy" id="449393"/>
    <lineage>
        <taxon>unclassified sequences</taxon>
        <taxon>metagenomes</taxon>
        <taxon>ecological metagenomes</taxon>
    </lineage>
</organism>
<evidence type="ECO:0000256" key="2">
    <source>
        <dbReference type="SAM" id="Phobius"/>
    </source>
</evidence>